<organism evidence="2 3">
    <name type="scientific">Xanthobacter autotrophicus (strain ATCC BAA-1158 / Py2)</name>
    <dbReference type="NCBI Taxonomy" id="78245"/>
    <lineage>
        <taxon>Bacteria</taxon>
        <taxon>Pseudomonadati</taxon>
        <taxon>Pseudomonadota</taxon>
        <taxon>Alphaproteobacteria</taxon>
        <taxon>Hyphomicrobiales</taxon>
        <taxon>Xanthobacteraceae</taxon>
        <taxon>Xanthobacter</taxon>
    </lineage>
</organism>
<dbReference type="Proteomes" id="UP000002417">
    <property type="component" value="Chromosome"/>
</dbReference>
<evidence type="ECO:0000313" key="3">
    <source>
        <dbReference type="Proteomes" id="UP000002417"/>
    </source>
</evidence>
<reference evidence="2 3" key="1">
    <citation type="submission" date="2007-07" db="EMBL/GenBank/DDBJ databases">
        <title>Complete sequence of chromosome of Xanthobacter autotrophicus Py2.</title>
        <authorList>
            <consortium name="US DOE Joint Genome Institute"/>
            <person name="Copeland A."/>
            <person name="Lucas S."/>
            <person name="Lapidus A."/>
            <person name="Barry K."/>
            <person name="Glavina del Rio T."/>
            <person name="Hammon N."/>
            <person name="Israni S."/>
            <person name="Dalin E."/>
            <person name="Tice H."/>
            <person name="Pitluck S."/>
            <person name="Sims D."/>
            <person name="Brettin T."/>
            <person name="Bruce D."/>
            <person name="Detter J.C."/>
            <person name="Han C."/>
            <person name="Tapia R."/>
            <person name="Brainard J."/>
            <person name="Schmutz J."/>
            <person name="Larimer F."/>
            <person name="Land M."/>
            <person name="Hauser L."/>
            <person name="Kyrpides N."/>
            <person name="Kim E."/>
            <person name="Ensigns S.A."/>
            <person name="Richardson P."/>
        </authorList>
    </citation>
    <scope>NUCLEOTIDE SEQUENCE [LARGE SCALE GENOMIC DNA]</scope>
    <source>
        <strain evidence="3">ATCC BAA-1158 / Py2</strain>
    </source>
</reference>
<feature type="compositionally biased region" description="Basic residues" evidence="1">
    <location>
        <begin position="85"/>
        <end position="94"/>
    </location>
</feature>
<gene>
    <name evidence="2" type="ordered locus">Xaut_0104</name>
</gene>
<evidence type="ECO:0000256" key="1">
    <source>
        <dbReference type="SAM" id="MobiDB-lite"/>
    </source>
</evidence>
<sequence>MRSRFERHKRFQHHMPWLGAVRRVVRMPFNVPQDRSRILISRPLPVLAEDAPFRAQRLLAAPQQGSRSAGDAAASMKPPPDNAFRRRRPRRSTR</sequence>
<keyword evidence="3" id="KW-1185">Reference proteome</keyword>
<protein>
    <submittedName>
        <fullName evidence="2">Uncharacterized protein</fullName>
    </submittedName>
</protein>
<dbReference type="AlphaFoldDB" id="A7IBH0"/>
<dbReference type="EMBL" id="CP000781">
    <property type="protein sequence ID" value="ABS65363.1"/>
    <property type="molecule type" value="Genomic_DNA"/>
</dbReference>
<name>A7IBH0_XANP2</name>
<dbReference type="KEGG" id="xau:Xaut_0104"/>
<accession>A7IBH0</accession>
<proteinExistence type="predicted"/>
<feature type="region of interest" description="Disordered" evidence="1">
    <location>
        <begin position="61"/>
        <end position="94"/>
    </location>
</feature>
<evidence type="ECO:0000313" key="2">
    <source>
        <dbReference type="EMBL" id="ABS65363.1"/>
    </source>
</evidence>
<dbReference type="HOGENOM" id="CLU_2385400_0_0_5"/>